<name>A0A1V4ABJ7_9ACTN</name>
<dbReference type="RefSeq" id="WP_077966983.1">
    <property type="nucleotide sequence ID" value="NZ_CP045178.1"/>
</dbReference>
<dbReference type="STRING" id="83656.B1H18_10440"/>
<dbReference type="AlphaFoldDB" id="A0A1V4ABJ7"/>
<evidence type="ECO:0000313" key="1">
    <source>
        <dbReference type="EMBL" id="OON80807.1"/>
    </source>
</evidence>
<dbReference type="Proteomes" id="UP000190539">
    <property type="component" value="Unassembled WGS sequence"/>
</dbReference>
<proteinExistence type="predicted"/>
<evidence type="ECO:0000313" key="2">
    <source>
        <dbReference type="Proteomes" id="UP000190539"/>
    </source>
</evidence>
<evidence type="ECO:0008006" key="3">
    <source>
        <dbReference type="Google" id="ProtNLM"/>
    </source>
</evidence>
<organism evidence="1 2">
    <name type="scientific">Streptomyces tsukubensis</name>
    <dbReference type="NCBI Taxonomy" id="83656"/>
    <lineage>
        <taxon>Bacteria</taxon>
        <taxon>Bacillati</taxon>
        <taxon>Actinomycetota</taxon>
        <taxon>Actinomycetes</taxon>
        <taxon>Kitasatosporales</taxon>
        <taxon>Streptomycetaceae</taxon>
        <taxon>Streptomyces</taxon>
    </lineage>
</organism>
<protein>
    <recommendedName>
        <fullName evidence="3">PqqD family protein</fullName>
    </recommendedName>
</protein>
<comment type="caution">
    <text evidence="1">The sequence shown here is derived from an EMBL/GenBank/DDBJ whole genome shotgun (WGS) entry which is preliminary data.</text>
</comment>
<keyword evidence="2" id="KW-1185">Reference proteome</keyword>
<dbReference type="EMBL" id="MVFC01000006">
    <property type="protein sequence ID" value="OON80807.1"/>
    <property type="molecule type" value="Genomic_DNA"/>
</dbReference>
<gene>
    <name evidence="1" type="ORF">B1H18_10440</name>
</gene>
<reference evidence="1 2" key="1">
    <citation type="submission" date="2017-02" db="EMBL/GenBank/DDBJ databases">
        <title>Draft Genome Sequence of Streptomyces tsukubaensis F601, a Producer of the immunosuppressant tacrolimus FK506.</title>
        <authorList>
            <person name="Zong G."/>
            <person name="Zhong C."/>
            <person name="Fu J."/>
            <person name="Qin R."/>
            <person name="Cao G."/>
        </authorList>
    </citation>
    <scope>NUCLEOTIDE SEQUENCE [LARGE SCALE GENOMIC DNA]</scope>
    <source>
        <strain evidence="1 2">F601</strain>
    </source>
</reference>
<sequence length="96" mass="10709">MLLLHEHTHPVLTDEGGAILDESTGRWSYLTPSAASAVLLLLSSTTENQATEQYGERYGLSHDLAAKDIRMVTTALTRQGVTFGSAVRRPWRRRDR</sequence>
<dbReference type="OrthoDB" id="4242351at2"/>
<accession>A0A1V4ABJ7</accession>